<comment type="caution">
    <text evidence="2">The sequence shown here is derived from an EMBL/GenBank/DDBJ whole genome shotgun (WGS) entry which is preliminary data.</text>
</comment>
<gene>
    <name evidence="2" type="ORF">PBY51_005013</name>
</gene>
<dbReference type="Proteomes" id="UP001346869">
    <property type="component" value="Unassembled WGS sequence"/>
</dbReference>
<evidence type="ECO:0000313" key="3">
    <source>
        <dbReference type="Proteomes" id="UP001346869"/>
    </source>
</evidence>
<name>A0AAN8AH02_ELEMC</name>
<feature type="region of interest" description="Disordered" evidence="1">
    <location>
        <begin position="1"/>
        <end position="33"/>
    </location>
</feature>
<keyword evidence="3" id="KW-1185">Reference proteome</keyword>
<evidence type="ECO:0000313" key="2">
    <source>
        <dbReference type="EMBL" id="KAK5854858.1"/>
    </source>
</evidence>
<sequence length="101" mass="10995">MRVMPPPSSSSNAGQIASPSVSQTPTNSNYPNRQITRARLSLTARTPHKAARHYHGGVIYLPLFQLSPTSTTTPTQADLYFYYLFNAISLGGGLQASIEKK</sequence>
<organism evidence="2 3">
    <name type="scientific">Eleginops maclovinus</name>
    <name type="common">Patagonian blennie</name>
    <name type="synonym">Eleginus maclovinus</name>
    <dbReference type="NCBI Taxonomy" id="56733"/>
    <lineage>
        <taxon>Eukaryota</taxon>
        <taxon>Metazoa</taxon>
        <taxon>Chordata</taxon>
        <taxon>Craniata</taxon>
        <taxon>Vertebrata</taxon>
        <taxon>Euteleostomi</taxon>
        <taxon>Actinopterygii</taxon>
        <taxon>Neopterygii</taxon>
        <taxon>Teleostei</taxon>
        <taxon>Neoteleostei</taxon>
        <taxon>Acanthomorphata</taxon>
        <taxon>Eupercaria</taxon>
        <taxon>Perciformes</taxon>
        <taxon>Notothenioidei</taxon>
        <taxon>Eleginopidae</taxon>
        <taxon>Eleginops</taxon>
    </lineage>
</organism>
<evidence type="ECO:0000256" key="1">
    <source>
        <dbReference type="SAM" id="MobiDB-lite"/>
    </source>
</evidence>
<dbReference type="EMBL" id="JAUZQC010000018">
    <property type="protein sequence ID" value="KAK5854858.1"/>
    <property type="molecule type" value="Genomic_DNA"/>
</dbReference>
<accession>A0AAN8AH02</accession>
<reference evidence="2 3" key="2">
    <citation type="journal article" date="2023" name="Mol. Biol. Evol.">
        <title>Genomics of Secondarily Temperate Adaptation in the Only Non-Antarctic Icefish.</title>
        <authorList>
            <person name="Rivera-Colon A.G."/>
            <person name="Rayamajhi N."/>
            <person name="Minhas B.F."/>
            <person name="Madrigal G."/>
            <person name="Bilyk K.T."/>
            <person name="Yoon V."/>
            <person name="Hune M."/>
            <person name="Gregory S."/>
            <person name="Cheng C.H.C."/>
            <person name="Catchen J.M."/>
        </authorList>
    </citation>
    <scope>NUCLEOTIDE SEQUENCE [LARGE SCALE GENOMIC DNA]</scope>
    <source>
        <strain evidence="2">JMC-PN-2008</strain>
    </source>
</reference>
<feature type="compositionally biased region" description="Polar residues" evidence="1">
    <location>
        <begin position="9"/>
        <end position="33"/>
    </location>
</feature>
<proteinExistence type="predicted"/>
<dbReference type="AlphaFoldDB" id="A0AAN8AH02"/>
<reference evidence="2 3" key="1">
    <citation type="journal article" date="2023" name="Genes (Basel)">
        <title>Chromosome-Level Genome Assembly and Circadian Gene Repertoire of the Patagonia Blennie Eleginops maclovinus-The Closest Ancestral Proxy of Antarctic Cryonotothenioids.</title>
        <authorList>
            <person name="Cheng C.C."/>
            <person name="Rivera-Colon A.G."/>
            <person name="Minhas B.F."/>
            <person name="Wilson L."/>
            <person name="Rayamajhi N."/>
            <person name="Vargas-Chacoff L."/>
            <person name="Catchen J.M."/>
        </authorList>
    </citation>
    <scope>NUCLEOTIDE SEQUENCE [LARGE SCALE GENOMIC DNA]</scope>
    <source>
        <strain evidence="2">JMC-PN-2008</strain>
    </source>
</reference>
<protein>
    <submittedName>
        <fullName evidence="2">Uncharacterized protein</fullName>
    </submittedName>
</protein>